<keyword evidence="3 5" id="KW-0326">Glycosidase</keyword>
<comment type="similarity">
    <text evidence="1 4">Belongs to the glycosyl hydrolase 17 family.</text>
</comment>
<dbReference type="Proteomes" id="UP001497512">
    <property type="component" value="Chromosome 18"/>
</dbReference>
<protein>
    <recommendedName>
        <fullName evidence="9">Glucan endo-1,3-beta-D-glucosidase</fullName>
    </recommendedName>
</protein>
<feature type="chain" id="PRO_5045828184" description="Glucan endo-1,3-beta-D-glucosidase" evidence="6">
    <location>
        <begin position="28"/>
        <end position="1402"/>
    </location>
</feature>
<feature type="signal peptide" evidence="6">
    <location>
        <begin position="1"/>
        <end position="27"/>
    </location>
</feature>
<keyword evidence="8" id="KW-1185">Reference proteome</keyword>
<gene>
    <name evidence="7" type="ORF">CSSPTR1EN2_LOCUS11059</name>
</gene>
<sequence length="1402" mass="151375">MPTPHIAQEVFLLSIWSISLVLEGAIGVNYGRVADNLPQPTVVANLVQTLGIKNVKIYDSDATVLSAFANTGISVIVAVPNNEIVSLASSPSAALTWVQTNVKNFFPATQITYILVGNEVLSGDSSIWPSLVPAMQQIYSALRSYGLDTNIKVSTPHALGVLAVSFPPSASVFQPNISTSIMAPLLSFLSSTQSPFMIDAYPYLAYLADGGQNIALNYALIEPGAVGVTDSNSGLHYSSLIDAQLDAIIYAMQALNFNNISLILTESGWPSEGDPNEIGASVANAEIYNNNLVRHVTVAQPLGTPLRPGVEIDTYIFALFNEDLKPGATSERNFGLYYPNLTQVYPINLNPTSCQFSTNLALSYFGFCGFLDFVISRILSLEGAIGVNYGREADNLPQPTVVANLVQTLGIKNVKIYNTNATVLSAFANTGISVIVAVPNNEIVSLASSPSAALTWVQTNVQNFFPATQITYILVGNEVLSGDSSIWPSLLPAMQQIYSALRFYSLDTNIKVSTPHALWVLAVSFPPSAGVFQPNIAASIMPPFLSFLSSTQSPFMINVYPYLAYLADGGQNIALNYALIEPGAVGFTDSNSGLHYSSLIDAQLDAIIYAMQALNFNNIPLILTESGWPSEGDPNEIGASVANAEIYNNNLVRHVTVAQPLGTPLRPGVEIDTYIFELFNEDLKAGATSERNFGLYYPNLTQVYPINLNPTSSQFSTNLALEGAIGVNYGRVADNLPQPTVVANLVQRLGIKHVKIYDTNATVLSAFANTGISVIVAVPNNEIVSLASSPCAALTWVQTNVKNFFPATQITYIVVGNEVLSGDSSIWPSLVPAMQQIYSALRFYSLDTNIKVSTPHSLGVLAASFPPSVGVFQPNIAKSIMAPLLSFLSCTQSAFMIDAYPYFAYLADGGQNIALNYALIEPGAVGFTDSNSGLHYSSLIDAMLDATIYAMKALNFSNIPLILTESGWPSEGDPNEIGASVANAEIYNNNLVRHVTVAQPLGTPLRPGVEIDTYIFALFNEDLKPGATSERNFGLYYPNLTQVYPINLKPTCSQFSTNLALMEGAIGVNYGRVADNLPQPHVVANLVQRLGIKNVKIYDANEAVLRAFANTGISVIVCVPNNEIVSLANNPSAALNWVQTNVKRYFPATRITYIMVGNEVLSGDSSIWPSLVPAMQQLYSALRFHFLEANIKISTPHSMGVLAASFPPSAGVFQPNIATSIMAPLLSFLRSTRSHFMINAYPYFSYRADGGQNIALNFALIEPGAAGFRDSNSGLHYSSLLEAMLDATIYAMRALNFNDIPLILTESGWPSKGDPHEIGASVTNARIYNNNLVRRDTVRPILGTPLRPGVEFDTYIFALFNEDLKPGATSERNFGLYYPNLTQVYPINLRPTSQFSTNLALS</sequence>
<evidence type="ECO:0000256" key="1">
    <source>
        <dbReference type="ARBA" id="ARBA00008773"/>
    </source>
</evidence>
<keyword evidence="2 5" id="KW-0378">Hydrolase</keyword>
<dbReference type="InterPro" id="IPR017853">
    <property type="entry name" value="GH"/>
</dbReference>
<reference evidence="7" key="1">
    <citation type="submission" date="2024-02" db="EMBL/GenBank/DDBJ databases">
        <authorList>
            <consortium name="ELIXIR-Norway"/>
            <consortium name="Elixir Norway"/>
        </authorList>
    </citation>
    <scope>NUCLEOTIDE SEQUENCE</scope>
</reference>
<evidence type="ECO:0000256" key="5">
    <source>
        <dbReference type="RuleBase" id="RU004336"/>
    </source>
</evidence>
<dbReference type="PROSITE" id="PS00587">
    <property type="entry name" value="GLYCOSYL_HYDROL_F17"/>
    <property type="match status" value="4"/>
</dbReference>
<evidence type="ECO:0000256" key="6">
    <source>
        <dbReference type="SAM" id="SignalP"/>
    </source>
</evidence>
<proteinExistence type="inferred from homology"/>
<accession>A0ABP0U3W0</accession>
<dbReference type="Gene3D" id="3.20.20.80">
    <property type="entry name" value="Glycosidases"/>
    <property type="match status" value="4"/>
</dbReference>
<dbReference type="InterPro" id="IPR044965">
    <property type="entry name" value="Glyco_hydro_17_plant"/>
</dbReference>
<dbReference type="InterPro" id="IPR000490">
    <property type="entry name" value="Glyco_hydro_17"/>
</dbReference>
<evidence type="ECO:0000256" key="3">
    <source>
        <dbReference type="ARBA" id="ARBA00023295"/>
    </source>
</evidence>
<evidence type="ECO:0000313" key="8">
    <source>
        <dbReference type="Proteomes" id="UP001497512"/>
    </source>
</evidence>
<dbReference type="PANTHER" id="PTHR32227">
    <property type="entry name" value="GLUCAN ENDO-1,3-BETA-GLUCOSIDASE BG1-RELATED-RELATED"/>
    <property type="match status" value="1"/>
</dbReference>
<organism evidence="7 8">
    <name type="scientific">Sphagnum troendelagicum</name>
    <dbReference type="NCBI Taxonomy" id="128251"/>
    <lineage>
        <taxon>Eukaryota</taxon>
        <taxon>Viridiplantae</taxon>
        <taxon>Streptophyta</taxon>
        <taxon>Embryophyta</taxon>
        <taxon>Bryophyta</taxon>
        <taxon>Sphagnophytina</taxon>
        <taxon>Sphagnopsida</taxon>
        <taxon>Sphagnales</taxon>
        <taxon>Sphagnaceae</taxon>
        <taxon>Sphagnum</taxon>
    </lineage>
</organism>
<evidence type="ECO:0008006" key="9">
    <source>
        <dbReference type="Google" id="ProtNLM"/>
    </source>
</evidence>
<dbReference type="SUPFAM" id="SSF51445">
    <property type="entry name" value="(Trans)glycosidases"/>
    <property type="match status" value="4"/>
</dbReference>
<evidence type="ECO:0000256" key="2">
    <source>
        <dbReference type="ARBA" id="ARBA00022801"/>
    </source>
</evidence>
<evidence type="ECO:0000313" key="7">
    <source>
        <dbReference type="EMBL" id="CAK9211829.1"/>
    </source>
</evidence>
<dbReference type="Pfam" id="PF00332">
    <property type="entry name" value="Glyco_hydro_17"/>
    <property type="match status" value="4"/>
</dbReference>
<evidence type="ECO:0000256" key="4">
    <source>
        <dbReference type="RuleBase" id="RU004335"/>
    </source>
</evidence>
<name>A0ABP0U3W0_9BRYO</name>
<dbReference type="EMBL" id="OZ019910">
    <property type="protein sequence ID" value="CAK9211829.1"/>
    <property type="molecule type" value="Genomic_DNA"/>
</dbReference>
<keyword evidence="6" id="KW-0732">Signal</keyword>